<dbReference type="PROSITE" id="PS51257">
    <property type="entry name" value="PROKAR_LIPOPROTEIN"/>
    <property type="match status" value="1"/>
</dbReference>
<comment type="caution">
    <text evidence="1">The sequence shown here is derived from an EMBL/GenBank/DDBJ whole genome shotgun (WGS) entry which is preliminary data.</text>
</comment>
<protein>
    <submittedName>
        <fullName evidence="1">Extracellular solute-binding protein</fullName>
    </submittedName>
</protein>
<dbReference type="Gene3D" id="3.40.190.10">
    <property type="entry name" value="Periplasmic binding protein-like II"/>
    <property type="match status" value="1"/>
</dbReference>
<dbReference type="SUPFAM" id="SSF53850">
    <property type="entry name" value="Periplasmic binding protein-like II"/>
    <property type="match status" value="1"/>
</dbReference>
<accession>A0A7Y0UUR4</accession>
<dbReference type="RefSeq" id="WP_169763051.1">
    <property type="nucleotide sequence ID" value="NZ_JABCUS010000020.1"/>
</dbReference>
<name>A0A7Y0UUR4_9ACTO</name>
<dbReference type="EMBL" id="JABCUS010000020">
    <property type="protein sequence ID" value="NMX04057.1"/>
    <property type="molecule type" value="Genomic_DNA"/>
</dbReference>
<dbReference type="Pfam" id="PF01547">
    <property type="entry name" value="SBP_bac_1"/>
    <property type="match status" value="1"/>
</dbReference>
<evidence type="ECO:0000313" key="1">
    <source>
        <dbReference type="EMBL" id="NMX04057.1"/>
    </source>
</evidence>
<organism evidence="1 2">
    <name type="scientific">Mobiluncus mulieris</name>
    <dbReference type="NCBI Taxonomy" id="2052"/>
    <lineage>
        <taxon>Bacteria</taxon>
        <taxon>Bacillati</taxon>
        <taxon>Actinomycetota</taxon>
        <taxon>Actinomycetes</taxon>
        <taxon>Actinomycetales</taxon>
        <taxon>Actinomycetaceae</taxon>
        <taxon>Mobiluncus</taxon>
    </lineage>
</organism>
<dbReference type="InterPro" id="IPR006059">
    <property type="entry name" value="SBP"/>
</dbReference>
<proteinExistence type="predicted"/>
<evidence type="ECO:0000313" key="2">
    <source>
        <dbReference type="Proteomes" id="UP000575397"/>
    </source>
</evidence>
<dbReference type="AlphaFoldDB" id="A0A7Y0UUR4"/>
<dbReference type="Proteomes" id="UP000575397">
    <property type="component" value="Unassembled WGS sequence"/>
</dbReference>
<reference evidence="1 2" key="1">
    <citation type="submission" date="2020-04" db="EMBL/GenBank/DDBJ databases">
        <title>Antimicrobial susceptibility and clonality of vaginal-derived multi-drug resistant Mobiluncus isolates in China.</title>
        <authorList>
            <person name="Zhang X."/>
        </authorList>
    </citation>
    <scope>NUCLEOTIDE SEQUENCE [LARGE SCALE GENOMIC DNA]</scope>
    <source>
        <strain evidence="1 2">12</strain>
    </source>
</reference>
<gene>
    <name evidence="1" type="ORF">HHJ77_09030</name>
</gene>
<sequence length="169" mass="18113">MKRTTTIGAFAAIAALALSGCGGGTSDKAASDNPASLETTIKILAPSYADETKTDWENIIKECNKTYPKVKVELQIEGWDDFTSKVQARIQAKDYPDILNDNNYASAADGGLRYPIDEVLSPDVIKTIEPALLKNGVGVDRVGGGLVPGVFRVERIPGVGGLDFDKRRL</sequence>